<name>A0A0V0YRY6_TRISP</name>
<protein>
    <submittedName>
        <fullName evidence="1">Uncharacterized protein</fullName>
    </submittedName>
</protein>
<dbReference type="EMBL" id="JYDH01005497">
    <property type="protein sequence ID" value="KRY03095.1"/>
    <property type="molecule type" value="Genomic_DNA"/>
</dbReference>
<gene>
    <name evidence="1" type="ORF">T01_3606</name>
</gene>
<evidence type="ECO:0000313" key="2">
    <source>
        <dbReference type="Proteomes" id="UP000054776"/>
    </source>
</evidence>
<evidence type="ECO:0000313" key="1">
    <source>
        <dbReference type="EMBL" id="KRY03095.1"/>
    </source>
</evidence>
<comment type="caution">
    <text evidence="1">The sequence shown here is derived from an EMBL/GenBank/DDBJ whole genome shotgun (WGS) entry which is preliminary data.</text>
</comment>
<dbReference type="Proteomes" id="UP000054776">
    <property type="component" value="Unassembled WGS sequence"/>
</dbReference>
<reference evidence="1 2" key="1">
    <citation type="submission" date="2015-01" db="EMBL/GenBank/DDBJ databases">
        <title>Evolution of Trichinella species and genotypes.</title>
        <authorList>
            <person name="Korhonen P.K."/>
            <person name="Edoardo P."/>
            <person name="Giuseppe L.R."/>
            <person name="Gasser R.B."/>
        </authorList>
    </citation>
    <scope>NUCLEOTIDE SEQUENCE [LARGE SCALE GENOMIC DNA]</scope>
    <source>
        <strain evidence="1">ISS3</strain>
    </source>
</reference>
<keyword evidence="2" id="KW-1185">Reference proteome</keyword>
<proteinExistence type="predicted"/>
<sequence length="30" mass="3213">MNDRRAGISVYADKVNMTRGITGGLSVKSD</sequence>
<dbReference type="InParanoid" id="A0A0V0YRY6"/>
<accession>A0A0V0YRY6</accession>
<dbReference type="AlphaFoldDB" id="A0A0V0YRY6"/>
<organism evidence="1 2">
    <name type="scientific">Trichinella spiralis</name>
    <name type="common">Trichina worm</name>
    <dbReference type="NCBI Taxonomy" id="6334"/>
    <lineage>
        <taxon>Eukaryota</taxon>
        <taxon>Metazoa</taxon>
        <taxon>Ecdysozoa</taxon>
        <taxon>Nematoda</taxon>
        <taxon>Enoplea</taxon>
        <taxon>Dorylaimia</taxon>
        <taxon>Trichinellida</taxon>
        <taxon>Trichinellidae</taxon>
        <taxon>Trichinella</taxon>
    </lineage>
</organism>